<protein>
    <submittedName>
        <fullName evidence="2">Uncharacterized protein</fullName>
    </submittedName>
</protein>
<evidence type="ECO:0000256" key="1">
    <source>
        <dbReference type="SAM" id="MobiDB-lite"/>
    </source>
</evidence>
<sequence>MLGWSTGMTKLRRREERAVWRREEEREERDGWGDRERG</sequence>
<reference evidence="2" key="2">
    <citation type="journal article" date="2015" name="Data Brief">
        <title>Shoot transcriptome of the giant reed, Arundo donax.</title>
        <authorList>
            <person name="Barrero R.A."/>
            <person name="Guerrero F.D."/>
            <person name="Moolhuijzen P."/>
            <person name="Goolsby J.A."/>
            <person name="Tidwell J."/>
            <person name="Bellgard S.E."/>
            <person name="Bellgard M.I."/>
        </authorList>
    </citation>
    <scope>NUCLEOTIDE SEQUENCE</scope>
    <source>
        <tissue evidence="2">Shoot tissue taken approximately 20 cm above the soil surface</tissue>
    </source>
</reference>
<dbReference type="AlphaFoldDB" id="A0A0A8XSW0"/>
<evidence type="ECO:0000313" key="2">
    <source>
        <dbReference type="EMBL" id="JAD15853.1"/>
    </source>
</evidence>
<organism evidence="2">
    <name type="scientific">Arundo donax</name>
    <name type="common">Giant reed</name>
    <name type="synonym">Donax arundinaceus</name>
    <dbReference type="NCBI Taxonomy" id="35708"/>
    <lineage>
        <taxon>Eukaryota</taxon>
        <taxon>Viridiplantae</taxon>
        <taxon>Streptophyta</taxon>
        <taxon>Embryophyta</taxon>
        <taxon>Tracheophyta</taxon>
        <taxon>Spermatophyta</taxon>
        <taxon>Magnoliopsida</taxon>
        <taxon>Liliopsida</taxon>
        <taxon>Poales</taxon>
        <taxon>Poaceae</taxon>
        <taxon>PACMAD clade</taxon>
        <taxon>Arundinoideae</taxon>
        <taxon>Arundineae</taxon>
        <taxon>Arundo</taxon>
    </lineage>
</organism>
<proteinExistence type="predicted"/>
<dbReference type="EMBL" id="GBRH01282042">
    <property type="protein sequence ID" value="JAD15853.1"/>
    <property type="molecule type" value="Transcribed_RNA"/>
</dbReference>
<reference evidence="2" key="1">
    <citation type="submission" date="2014-09" db="EMBL/GenBank/DDBJ databases">
        <authorList>
            <person name="Magalhaes I.L.F."/>
            <person name="Oliveira U."/>
            <person name="Santos F.R."/>
            <person name="Vidigal T.H.D.A."/>
            <person name="Brescovit A.D."/>
            <person name="Santos A.J."/>
        </authorList>
    </citation>
    <scope>NUCLEOTIDE SEQUENCE</scope>
    <source>
        <tissue evidence="2">Shoot tissue taken approximately 20 cm above the soil surface</tissue>
    </source>
</reference>
<accession>A0A0A8XSW0</accession>
<name>A0A0A8XSW0_ARUDO</name>
<feature type="region of interest" description="Disordered" evidence="1">
    <location>
        <begin position="1"/>
        <end position="38"/>
    </location>
</feature>
<feature type="compositionally biased region" description="Basic and acidic residues" evidence="1">
    <location>
        <begin position="13"/>
        <end position="38"/>
    </location>
</feature>